<sequence length="62" mass="6969">MVVDCESMRSWWSVTVRGNRALLVGLAQEEADKAVERLGDAAWRVVAVGRLLERLRESVRDG</sequence>
<evidence type="ECO:0000313" key="2">
    <source>
        <dbReference type="Proteomes" id="UP000243342"/>
    </source>
</evidence>
<dbReference type="RefSeq" id="WP_071658795.1">
    <property type="nucleotide sequence ID" value="NZ_MLCF01000181.1"/>
</dbReference>
<proteinExistence type="predicted"/>
<dbReference type="Proteomes" id="UP000243342">
    <property type="component" value="Unassembled WGS sequence"/>
</dbReference>
<organism evidence="1 2">
    <name type="scientific">Mangrovactinospora gilvigrisea</name>
    <dbReference type="NCBI Taxonomy" id="1428644"/>
    <lineage>
        <taxon>Bacteria</taxon>
        <taxon>Bacillati</taxon>
        <taxon>Actinomycetota</taxon>
        <taxon>Actinomycetes</taxon>
        <taxon>Kitasatosporales</taxon>
        <taxon>Streptomycetaceae</taxon>
        <taxon>Mangrovactinospora</taxon>
    </lineage>
</organism>
<gene>
    <name evidence="1" type="ORF">BIV57_22610</name>
</gene>
<dbReference type="AlphaFoldDB" id="A0A1J7B9H5"/>
<keyword evidence="2" id="KW-1185">Reference proteome</keyword>
<comment type="caution">
    <text evidence="1">The sequence shown here is derived from an EMBL/GenBank/DDBJ whole genome shotgun (WGS) entry which is preliminary data.</text>
</comment>
<dbReference type="STRING" id="1428644.BIV57_22610"/>
<accession>A0A1J7B9H5</accession>
<evidence type="ECO:0000313" key="1">
    <source>
        <dbReference type="EMBL" id="OIV35245.1"/>
    </source>
</evidence>
<reference evidence="1 2" key="1">
    <citation type="submission" date="2016-10" db="EMBL/GenBank/DDBJ databases">
        <title>Genome sequence of Streptomyces gilvigriseus MUSC 26.</title>
        <authorList>
            <person name="Lee L.-H."/>
            <person name="Ser H.-L."/>
        </authorList>
    </citation>
    <scope>NUCLEOTIDE SEQUENCE [LARGE SCALE GENOMIC DNA]</scope>
    <source>
        <strain evidence="1 2">MUSC 26</strain>
    </source>
</reference>
<name>A0A1J7B9H5_9ACTN</name>
<protein>
    <submittedName>
        <fullName evidence="1">Uncharacterized protein</fullName>
    </submittedName>
</protein>
<dbReference type="EMBL" id="MLCF01000181">
    <property type="protein sequence ID" value="OIV35245.1"/>
    <property type="molecule type" value="Genomic_DNA"/>
</dbReference>